<name>A0A0G2GE78_PHACM</name>
<dbReference type="InterPro" id="IPR016193">
    <property type="entry name" value="Cytidine_deaminase-like"/>
</dbReference>
<dbReference type="InterPro" id="IPR051178">
    <property type="entry name" value="TfdA_dioxygenase"/>
</dbReference>
<dbReference type="Proteomes" id="UP000053317">
    <property type="component" value="Unassembled WGS sequence"/>
</dbReference>
<reference evidence="8 9" key="2">
    <citation type="submission" date="2015-05" db="EMBL/GenBank/DDBJ databases">
        <authorList>
            <person name="Morales-Cruz A."/>
            <person name="Amrine K.C."/>
            <person name="Cantu D."/>
        </authorList>
    </citation>
    <scope>NUCLEOTIDE SEQUENCE [LARGE SCALE GENOMIC DNA]</scope>
    <source>
        <strain evidence="8">UCRPC4</strain>
    </source>
</reference>
<evidence type="ECO:0000313" key="8">
    <source>
        <dbReference type="EMBL" id="KKY15330.1"/>
    </source>
</evidence>
<dbReference type="CDD" id="cd01285">
    <property type="entry name" value="nucleoside_deaminase"/>
    <property type="match status" value="1"/>
</dbReference>
<dbReference type="AlphaFoldDB" id="A0A0G2GE78"/>
<gene>
    <name evidence="8" type="ORF">UCRPC4_g06387</name>
</gene>
<accession>A0A0G2GE78</accession>
<dbReference type="Pfam" id="PF02668">
    <property type="entry name" value="TauD"/>
    <property type="match status" value="1"/>
</dbReference>
<dbReference type="InterPro" id="IPR042098">
    <property type="entry name" value="TauD-like_sf"/>
</dbReference>
<proteinExistence type="inferred from homology"/>
<dbReference type="InterPro" id="IPR003819">
    <property type="entry name" value="TauD/TfdA-like"/>
</dbReference>
<evidence type="ECO:0000256" key="3">
    <source>
        <dbReference type="ARBA" id="ARBA00022723"/>
    </source>
</evidence>
<dbReference type="PANTHER" id="PTHR43779:SF2">
    <property type="entry name" value="ALPHA-KETOGLUTARATE-DEPENDENT XANTHINE DIOXYGENASE XAN1"/>
    <property type="match status" value="1"/>
</dbReference>
<dbReference type="Gene3D" id="3.40.140.10">
    <property type="entry name" value="Cytidine Deaminase, domain 2"/>
    <property type="match status" value="1"/>
</dbReference>
<dbReference type="Pfam" id="PF00383">
    <property type="entry name" value="dCMP_cyt_deam_1"/>
    <property type="match status" value="1"/>
</dbReference>
<comment type="caution">
    <text evidence="8">The sequence shown here is derived from an EMBL/GenBank/DDBJ whole genome shotgun (WGS) entry which is preliminary data.</text>
</comment>
<evidence type="ECO:0000256" key="2">
    <source>
        <dbReference type="ARBA" id="ARBA00005896"/>
    </source>
</evidence>
<dbReference type="InterPro" id="IPR002125">
    <property type="entry name" value="CMP_dCMP_dom"/>
</dbReference>
<evidence type="ECO:0000256" key="6">
    <source>
        <dbReference type="ARBA" id="ARBA00023004"/>
    </source>
</evidence>
<dbReference type="SUPFAM" id="SSF51197">
    <property type="entry name" value="Clavaminate synthase-like"/>
    <property type="match status" value="1"/>
</dbReference>
<dbReference type="EMBL" id="LCWF01000190">
    <property type="protein sequence ID" value="KKY15330.1"/>
    <property type="molecule type" value="Genomic_DNA"/>
</dbReference>
<organism evidence="8 9">
    <name type="scientific">Phaeomoniella chlamydospora</name>
    <name type="common">Phaeoacremonium chlamydosporum</name>
    <dbReference type="NCBI Taxonomy" id="158046"/>
    <lineage>
        <taxon>Eukaryota</taxon>
        <taxon>Fungi</taxon>
        <taxon>Dikarya</taxon>
        <taxon>Ascomycota</taxon>
        <taxon>Pezizomycotina</taxon>
        <taxon>Eurotiomycetes</taxon>
        <taxon>Chaetothyriomycetidae</taxon>
        <taxon>Phaeomoniellales</taxon>
        <taxon>Phaeomoniellaceae</taxon>
        <taxon>Phaeomoniella</taxon>
    </lineage>
</organism>
<sequence>MSPAALSDLETFEVQPFVKSKEQKFNFGAVVSGLDLNDISDEDVKRLKDIIWIYKVIVVKGQQNLDPKKHWELVTRFDPDAPQVHSHGDLKSFNKKGGVLSKSRDVYGIPGAENVRLIGKGYQGLNHYGLQNLTIKGLSNDFHADKLSDEEFEKGNTRFQRWHIDAPLYARDPAWFTTLRACRLPSGPDLTIKWDDGSGLSMKSAPGLTAFISTSQLYGMLSPEEQRLADHSWVEYAPHPYLWIEHCKANPTGLGLKNQGKEHTIEEIGEYDEKDVKRYPMVWVNPVTGEKAFQVHGICARKLFLRSSLDEPPEVVEDLAEIRAFLHNIQSRILKPEFVALPSIVEGDVVIDEGLVINSINFSTRAYWMRRANAALAELVSPCPFGAFGSAIVNHTGDGLGDLICIGANSISSTGNPTLHGEIAAINNCTNILTDPAGPYNLTAAEADDAWSSFSFYTNAESCPMCAAAIRWAGFKEYIYGTSIERLIAQGWGQIRISSTEIFSQSFDLTYPARLIGEVLTNETDPYFLWQLKKVEDVLHGLISRPNKPQSPNFSGPSNGTTFMQPDVHPVAAEAEAAPVLLIRDVATEMGVDKNQGGLADFQEPDDIITEGLITGETALFLLELSANPSQV</sequence>
<dbReference type="GO" id="GO:0006139">
    <property type="term" value="P:nucleobase-containing compound metabolic process"/>
    <property type="evidence" value="ECO:0007669"/>
    <property type="project" value="UniProtKB-ARBA"/>
</dbReference>
<dbReference type="GO" id="GO:0046872">
    <property type="term" value="F:metal ion binding"/>
    <property type="evidence" value="ECO:0007669"/>
    <property type="project" value="UniProtKB-KW"/>
</dbReference>
<comment type="cofactor">
    <cofactor evidence="1">
        <name>Fe(2+)</name>
        <dbReference type="ChEBI" id="CHEBI:29033"/>
    </cofactor>
</comment>
<keyword evidence="6" id="KW-0408">Iron</keyword>
<evidence type="ECO:0000256" key="4">
    <source>
        <dbReference type="ARBA" id="ARBA00022964"/>
    </source>
</evidence>
<keyword evidence="5" id="KW-0560">Oxidoreductase</keyword>
<dbReference type="PROSITE" id="PS51747">
    <property type="entry name" value="CYT_DCMP_DEAMINASES_2"/>
    <property type="match status" value="1"/>
</dbReference>
<dbReference type="GO" id="GO:0051213">
    <property type="term" value="F:dioxygenase activity"/>
    <property type="evidence" value="ECO:0007669"/>
    <property type="project" value="UniProtKB-KW"/>
</dbReference>
<dbReference type="OrthoDB" id="93019at2759"/>
<dbReference type="SUPFAM" id="SSF53927">
    <property type="entry name" value="Cytidine deaminase-like"/>
    <property type="match status" value="1"/>
</dbReference>
<evidence type="ECO:0000256" key="5">
    <source>
        <dbReference type="ARBA" id="ARBA00023002"/>
    </source>
</evidence>
<keyword evidence="3" id="KW-0479">Metal-binding</keyword>
<feature type="domain" description="CMP/dCMP-type deaminase" evidence="7">
    <location>
        <begin position="363"/>
        <end position="495"/>
    </location>
</feature>
<evidence type="ECO:0000259" key="7">
    <source>
        <dbReference type="PROSITE" id="PS51747"/>
    </source>
</evidence>
<comment type="similarity">
    <text evidence="2">Belongs to the TfdA dioxygenase family.</text>
</comment>
<evidence type="ECO:0000313" key="9">
    <source>
        <dbReference type="Proteomes" id="UP000053317"/>
    </source>
</evidence>
<keyword evidence="4 8" id="KW-0223">Dioxygenase</keyword>
<dbReference type="Gene3D" id="3.60.130.10">
    <property type="entry name" value="Clavaminate synthase-like"/>
    <property type="match status" value="1"/>
</dbReference>
<reference evidence="8 9" key="1">
    <citation type="submission" date="2015-05" db="EMBL/GenBank/DDBJ databases">
        <title>Distinctive expansion of gene families associated with plant cell wall degradation and secondary metabolism in the genomes of grapevine trunk pathogens.</title>
        <authorList>
            <person name="Lawrence D.P."/>
            <person name="Travadon R."/>
            <person name="Rolshausen P.E."/>
            <person name="Baumgartner K."/>
        </authorList>
    </citation>
    <scope>NUCLEOTIDE SEQUENCE [LARGE SCALE GENOMIC DNA]</scope>
    <source>
        <strain evidence="8">UCRPC4</strain>
    </source>
</reference>
<evidence type="ECO:0000256" key="1">
    <source>
        <dbReference type="ARBA" id="ARBA00001954"/>
    </source>
</evidence>
<protein>
    <submittedName>
        <fullName evidence="8">Putative alpha-ketoglutarate dependent xanthine dioxygenase</fullName>
    </submittedName>
</protein>
<keyword evidence="9" id="KW-1185">Reference proteome</keyword>
<dbReference type="PANTHER" id="PTHR43779">
    <property type="entry name" value="DIOXYGENASE RV0097-RELATED"/>
    <property type="match status" value="1"/>
</dbReference>